<dbReference type="PANTHER" id="PTHR34606:SF4">
    <property type="entry name" value="OUTER MEMBRANE LIPOPROTEIN DOLP"/>
    <property type="match status" value="1"/>
</dbReference>
<feature type="chain" id="PRO_5004191271" evidence="1">
    <location>
        <begin position="20"/>
        <end position="193"/>
    </location>
</feature>
<proteinExistence type="predicted"/>
<organism evidence="3 4">
    <name type="scientific">Koribacter versatilis (strain Ellin345)</name>
    <dbReference type="NCBI Taxonomy" id="204669"/>
    <lineage>
        <taxon>Bacteria</taxon>
        <taxon>Pseudomonadati</taxon>
        <taxon>Acidobacteriota</taxon>
        <taxon>Terriglobia</taxon>
        <taxon>Terriglobales</taxon>
        <taxon>Candidatus Korobacteraceae</taxon>
        <taxon>Candidatus Korobacter</taxon>
    </lineage>
</organism>
<feature type="signal peptide" evidence="1">
    <location>
        <begin position="1"/>
        <end position="19"/>
    </location>
</feature>
<dbReference type="KEGG" id="aba:Acid345_3925"/>
<dbReference type="Proteomes" id="UP000002432">
    <property type="component" value="Chromosome"/>
</dbReference>
<dbReference type="eggNOG" id="COG2823">
    <property type="taxonomic scope" value="Bacteria"/>
</dbReference>
<dbReference type="PROSITE" id="PS50914">
    <property type="entry name" value="BON"/>
    <property type="match status" value="2"/>
</dbReference>
<dbReference type="InterPro" id="IPR007055">
    <property type="entry name" value="BON_dom"/>
</dbReference>
<dbReference type="PANTHER" id="PTHR34606">
    <property type="entry name" value="BON DOMAIN-CONTAINING PROTEIN"/>
    <property type="match status" value="1"/>
</dbReference>
<protein>
    <submittedName>
        <fullName evidence="3">Phosphoslipid binding protein</fullName>
    </submittedName>
</protein>
<sequence length="193" mass="20960">MKRAFGLLLAALLSTAAFAQIKIDPVVPDVKAVASPSGDKNETRIAKEVRHELLMLPYYSIFDDLGFEVRGANVELNGAVNDGTLIKQAENAVKDIEGVGTVTNNIKLLTPFPDDVRIRREAYRKIFSTGGLSQYAWEAAPSIHIIVDRGRIRLIGYVNNQGDKDLANIAANGIPGVFGVTNELQVVNGKQSK</sequence>
<evidence type="ECO:0000313" key="4">
    <source>
        <dbReference type="Proteomes" id="UP000002432"/>
    </source>
</evidence>
<dbReference type="EnsemblBacteria" id="ABF42925">
    <property type="protein sequence ID" value="ABF42925"/>
    <property type="gene ID" value="Acid345_3925"/>
</dbReference>
<dbReference type="InterPro" id="IPR051686">
    <property type="entry name" value="Lipoprotein_DolP"/>
</dbReference>
<dbReference type="Gene3D" id="3.30.1340.30">
    <property type="match status" value="2"/>
</dbReference>
<feature type="domain" description="BON" evidence="2">
    <location>
        <begin position="41"/>
        <end position="110"/>
    </location>
</feature>
<dbReference type="HOGENOM" id="CLU_106323_0_0_0"/>
<evidence type="ECO:0000259" key="2">
    <source>
        <dbReference type="PROSITE" id="PS50914"/>
    </source>
</evidence>
<keyword evidence="1" id="KW-0732">Signal</keyword>
<dbReference type="STRING" id="204669.Acid345_3925"/>
<evidence type="ECO:0000313" key="3">
    <source>
        <dbReference type="EMBL" id="ABF42925.1"/>
    </source>
</evidence>
<keyword evidence="4" id="KW-1185">Reference proteome</keyword>
<dbReference type="EMBL" id="CP000360">
    <property type="protein sequence ID" value="ABF42925.1"/>
    <property type="molecule type" value="Genomic_DNA"/>
</dbReference>
<dbReference type="Pfam" id="PF04972">
    <property type="entry name" value="BON"/>
    <property type="match status" value="2"/>
</dbReference>
<accession>Q1IJM5</accession>
<gene>
    <name evidence="3" type="ordered locus">Acid345_3925</name>
</gene>
<reference evidence="3 4" key="1">
    <citation type="journal article" date="2009" name="Appl. Environ. Microbiol.">
        <title>Three genomes from the phylum Acidobacteria provide insight into the lifestyles of these microorganisms in soils.</title>
        <authorList>
            <person name="Ward N.L."/>
            <person name="Challacombe J.F."/>
            <person name="Janssen P.H."/>
            <person name="Henrissat B."/>
            <person name="Coutinho P.M."/>
            <person name="Wu M."/>
            <person name="Xie G."/>
            <person name="Haft D.H."/>
            <person name="Sait M."/>
            <person name="Badger J."/>
            <person name="Barabote R.D."/>
            <person name="Bradley B."/>
            <person name="Brettin T.S."/>
            <person name="Brinkac L.M."/>
            <person name="Bruce D."/>
            <person name="Creasy T."/>
            <person name="Daugherty S.C."/>
            <person name="Davidsen T.M."/>
            <person name="DeBoy R.T."/>
            <person name="Detter J.C."/>
            <person name="Dodson R.J."/>
            <person name="Durkin A.S."/>
            <person name="Ganapathy A."/>
            <person name="Gwinn-Giglio M."/>
            <person name="Han C.S."/>
            <person name="Khouri H."/>
            <person name="Kiss H."/>
            <person name="Kothari S.P."/>
            <person name="Madupu R."/>
            <person name="Nelson K.E."/>
            <person name="Nelson W.C."/>
            <person name="Paulsen I."/>
            <person name="Penn K."/>
            <person name="Ren Q."/>
            <person name="Rosovitz M.J."/>
            <person name="Selengut J.D."/>
            <person name="Shrivastava S."/>
            <person name="Sullivan S.A."/>
            <person name="Tapia R."/>
            <person name="Thompson L.S."/>
            <person name="Watkins K.L."/>
            <person name="Yang Q."/>
            <person name="Yu C."/>
            <person name="Zafar N."/>
            <person name="Zhou L."/>
            <person name="Kuske C.R."/>
        </authorList>
    </citation>
    <scope>NUCLEOTIDE SEQUENCE [LARGE SCALE GENOMIC DNA]</scope>
    <source>
        <strain evidence="3 4">Ellin345</strain>
    </source>
</reference>
<dbReference type="RefSeq" id="WP_011524724.1">
    <property type="nucleotide sequence ID" value="NC_008009.1"/>
</dbReference>
<dbReference type="OrthoDB" id="114273at2"/>
<dbReference type="AlphaFoldDB" id="Q1IJM5"/>
<evidence type="ECO:0000256" key="1">
    <source>
        <dbReference type="SAM" id="SignalP"/>
    </source>
</evidence>
<feature type="domain" description="BON" evidence="2">
    <location>
        <begin position="114"/>
        <end position="188"/>
    </location>
</feature>
<name>Q1IJM5_KORVE</name>